<sequence>SSSGLLTTRNIIRIGFPFASHPRIFQDEQGKWSGIHVDLWKMIGQAMGSTVEFTFPDYQHFGPDEPEVDGRFVTGVLGLLQNDSIDAAIGDYNLQKGRMGNFQYTPQYDYQPMNLIRRERVIIPTFFMRVGEFIGSFGGLALVITINMLVAALCTIFLKFYPEDLRAETKTYGIRFCIVFNIFVAFTLFNATFAGSNLVTSVEIHKEVLSETIHQLTNDNATLIVRDISHLLGYAN</sequence>
<dbReference type="SUPFAM" id="SSF53850">
    <property type="entry name" value="Periplasmic binding protein-like II"/>
    <property type="match status" value="1"/>
</dbReference>
<keyword evidence="3" id="KW-1185">Reference proteome</keyword>
<feature type="transmembrane region" description="Helical" evidence="1">
    <location>
        <begin position="133"/>
        <end position="160"/>
    </location>
</feature>
<protein>
    <recommendedName>
        <fullName evidence="4">Solute-binding protein family 3/N-terminal domain-containing protein</fullName>
    </recommendedName>
</protein>
<name>A0AAV5TZY6_9BILA</name>
<proteinExistence type="predicted"/>
<accession>A0AAV5TZY6</accession>
<dbReference type="AlphaFoldDB" id="A0AAV5TZY6"/>
<gene>
    <name evidence="2" type="ORF">PENTCL1PPCAC_22271</name>
</gene>
<dbReference type="Proteomes" id="UP001432027">
    <property type="component" value="Unassembled WGS sequence"/>
</dbReference>
<evidence type="ECO:0000313" key="3">
    <source>
        <dbReference type="Proteomes" id="UP001432027"/>
    </source>
</evidence>
<keyword evidence="1" id="KW-1133">Transmembrane helix</keyword>
<feature type="non-terminal residue" evidence="2">
    <location>
        <position position="1"/>
    </location>
</feature>
<evidence type="ECO:0000256" key="1">
    <source>
        <dbReference type="SAM" id="Phobius"/>
    </source>
</evidence>
<keyword evidence="1" id="KW-0472">Membrane</keyword>
<comment type="caution">
    <text evidence="2">The sequence shown here is derived from an EMBL/GenBank/DDBJ whole genome shotgun (WGS) entry which is preliminary data.</text>
</comment>
<keyword evidence="1" id="KW-0812">Transmembrane</keyword>
<dbReference type="EMBL" id="BTSX01000005">
    <property type="protein sequence ID" value="GMT00097.1"/>
    <property type="molecule type" value="Genomic_DNA"/>
</dbReference>
<evidence type="ECO:0000313" key="2">
    <source>
        <dbReference type="EMBL" id="GMT00097.1"/>
    </source>
</evidence>
<dbReference type="Gene3D" id="3.40.190.10">
    <property type="entry name" value="Periplasmic binding protein-like II"/>
    <property type="match status" value="1"/>
</dbReference>
<feature type="non-terminal residue" evidence="2">
    <location>
        <position position="236"/>
    </location>
</feature>
<reference evidence="2" key="1">
    <citation type="submission" date="2023-10" db="EMBL/GenBank/DDBJ databases">
        <title>Genome assembly of Pristionchus species.</title>
        <authorList>
            <person name="Yoshida K."/>
            <person name="Sommer R.J."/>
        </authorList>
    </citation>
    <scope>NUCLEOTIDE SEQUENCE</scope>
    <source>
        <strain evidence="2">RS0144</strain>
    </source>
</reference>
<evidence type="ECO:0008006" key="4">
    <source>
        <dbReference type="Google" id="ProtNLM"/>
    </source>
</evidence>
<organism evidence="2 3">
    <name type="scientific">Pristionchus entomophagus</name>
    <dbReference type="NCBI Taxonomy" id="358040"/>
    <lineage>
        <taxon>Eukaryota</taxon>
        <taxon>Metazoa</taxon>
        <taxon>Ecdysozoa</taxon>
        <taxon>Nematoda</taxon>
        <taxon>Chromadorea</taxon>
        <taxon>Rhabditida</taxon>
        <taxon>Rhabditina</taxon>
        <taxon>Diplogasteromorpha</taxon>
        <taxon>Diplogasteroidea</taxon>
        <taxon>Neodiplogasteridae</taxon>
        <taxon>Pristionchus</taxon>
    </lineage>
</organism>
<feature type="transmembrane region" description="Helical" evidence="1">
    <location>
        <begin position="172"/>
        <end position="193"/>
    </location>
</feature>